<dbReference type="InterPro" id="IPR002885">
    <property type="entry name" value="PPR_rpt"/>
</dbReference>
<feature type="repeat" description="PPR" evidence="3">
    <location>
        <begin position="260"/>
        <end position="294"/>
    </location>
</feature>
<dbReference type="Proteomes" id="UP001652623">
    <property type="component" value="Chromosome 2"/>
</dbReference>
<dbReference type="InterPro" id="IPR011990">
    <property type="entry name" value="TPR-like_helical_dom_sf"/>
</dbReference>
<dbReference type="Pfam" id="PF13041">
    <property type="entry name" value="PPR_2"/>
    <property type="match status" value="3"/>
</dbReference>
<evidence type="ECO:0000256" key="2">
    <source>
        <dbReference type="ARBA" id="ARBA00022737"/>
    </source>
</evidence>
<dbReference type="Gene3D" id="1.25.40.10">
    <property type="entry name" value="Tetratricopeptide repeat domain"/>
    <property type="match status" value="5"/>
</dbReference>
<evidence type="ECO:0000313" key="5">
    <source>
        <dbReference type="RefSeq" id="XP_015883043.3"/>
    </source>
</evidence>
<dbReference type="RefSeq" id="XP_015883043.3">
    <property type="nucleotide sequence ID" value="XM_016027557.4"/>
</dbReference>
<keyword evidence="2" id="KW-0677">Repeat</keyword>
<dbReference type="InParanoid" id="A0A6P3ZT05"/>
<evidence type="ECO:0000256" key="3">
    <source>
        <dbReference type="PROSITE-ProRule" id="PRU00708"/>
    </source>
</evidence>
<dbReference type="InterPro" id="IPR050872">
    <property type="entry name" value="PPR_P_subfamily"/>
</dbReference>
<dbReference type="GeneID" id="107418870"/>
<dbReference type="KEGG" id="zju:107418870"/>
<evidence type="ECO:0000313" key="4">
    <source>
        <dbReference type="Proteomes" id="UP001652623"/>
    </source>
</evidence>
<feature type="repeat" description="PPR" evidence="3">
    <location>
        <begin position="400"/>
        <end position="434"/>
    </location>
</feature>
<organism evidence="4 5">
    <name type="scientific">Ziziphus jujuba</name>
    <name type="common">Chinese jujube</name>
    <name type="synonym">Ziziphus sativa</name>
    <dbReference type="NCBI Taxonomy" id="326968"/>
    <lineage>
        <taxon>Eukaryota</taxon>
        <taxon>Viridiplantae</taxon>
        <taxon>Streptophyta</taxon>
        <taxon>Embryophyta</taxon>
        <taxon>Tracheophyta</taxon>
        <taxon>Spermatophyta</taxon>
        <taxon>Magnoliopsida</taxon>
        <taxon>eudicotyledons</taxon>
        <taxon>Gunneridae</taxon>
        <taxon>Pentapetalae</taxon>
        <taxon>rosids</taxon>
        <taxon>fabids</taxon>
        <taxon>Rosales</taxon>
        <taxon>Rhamnaceae</taxon>
        <taxon>Paliureae</taxon>
        <taxon>Ziziphus</taxon>
    </lineage>
</organism>
<reference evidence="5" key="2">
    <citation type="submission" date="2025-08" db="UniProtKB">
        <authorList>
            <consortium name="RefSeq"/>
        </authorList>
    </citation>
    <scope>IDENTIFICATION</scope>
    <source>
        <tissue evidence="5">Seedling</tissue>
    </source>
</reference>
<keyword evidence="4" id="KW-1185">Reference proteome</keyword>
<reference evidence="4" key="1">
    <citation type="submission" date="2025-05" db="UniProtKB">
        <authorList>
            <consortium name="RefSeq"/>
        </authorList>
    </citation>
    <scope>NUCLEOTIDE SEQUENCE [LARGE SCALE GENOMIC DNA]</scope>
</reference>
<feature type="repeat" description="PPR" evidence="3">
    <location>
        <begin position="295"/>
        <end position="329"/>
    </location>
</feature>
<protein>
    <submittedName>
        <fullName evidence="5">Pentatricopeptide repeat-containing protein At1g53330</fullName>
    </submittedName>
</protein>
<feature type="repeat" description="PPR" evidence="3">
    <location>
        <begin position="189"/>
        <end position="223"/>
    </location>
</feature>
<accession>A0A6P3ZT05</accession>
<dbReference type="PROSITE" id="PS51375">
    <property type="entry name" value="PPR"/>
    <property type="match status" value="6"/>
</dbReference>
<evidence type="ECO:0000256" key="1">
    <source>
        <dbReference type="ARBA" id="ARBA00007626"/>
    </source>
</evidence>
<gene>
    <name evidence="5" type="primary">LOC107418870</name>
</gene>
<dbReference type="PANTHER" id="PTHR46128">
    <property type="entry name" value="MITOCHONDRIAL GROUP I INTRON SPLICING FACTOR CCM1"/>
    <property type="match status" value="1"/>
</dbReference>
<dbReference type="Pfam" id="PF12854">
    <property type="entry name" value="PPR_1"/>
    <property type="match status" value="1"/>
</dbReference>
<feature type="repeat" description="PPR" evidence="3">
    <location>
        <begin position="330"/>
        <end position="364"/>
    </location>
</feature>
<feature type="repeat" description="PPR" evidence="3">
    <location>
        <begin position="365"/>
        <end position="399"/>
    </location>
</feature>
<dbReference type="Pfam" id="PF01535">
    <property type="entry name" value="PPR"/>
    <property type="match status" value="2"/>
</dbReference>
<dbReference type="PANTHER" id="PTHR46128:SF73">
    <property type="entry name" value="CRIB DOMAIN-CONTAINING PROTEIN"/>
    <property type="match status" value="1"/>
</dbReference>
<comment type="similarity">
    <text evidence="1">Belongs to the PPR family. P subfamily.</text>
</comment>
<name>A0A6P3ZT05_ZIZJJ</name>
<dbReference type="AlphaFoldDB" id="A0A6P3ZT05"/>
<sequence>MGRAQFGNPSRLTHRGSIIQSNSVQYSIPNDNLKEKTQMKTMKPISSFRLSSLLRLQKDPILALQLFQNPNPQHPKRHKPFRYSLLSYDLIISKLGRAKMFDPMEQILQQLKQETRFAPPEIIFCNVICFYGRARLPQRALQVFDEIPSFRCQRTVKSFNSLLDALCKCSELQKVREIFMDIENYVYPDACTYNILIKACCTNGSLDDAWVVFDEMRSKGFCPNVVTFGNLIYGLCTDLKLKEAFNLKEDMTRVYGVKPNAFVYTSLIKGLCKIDDLSLAFKLKEEMVNNKIKLDSAVYSTLIGALFKVGRKDEVSGILEEMTVNGCEPDTVTYNAMINGFCKEKDFEAAYGVLDEMVKKNCKPDIISYNVIIGGLCKEGKWIEGNDLFEDLPRRGCKPDVVSYRTIFDGFCNWRRFKEAMFILEEMVFKGYSPCSASIHKLLDGLCQEGNVEFISKVLNSIGNANVVDLGTWGSVISVVCKKDKQSDSINLIDTLLVS</sequence>
<proteinExistence type="inferred from homology"/>
<dbReference type="NCBIfam" id="TIGR00756">
    <property type="entry name" value="PPR"/>
    <property type="match status" value="6"/>
</dbReference>